<evidence type="ECO:0000313" key="2">
    <source>
        <dbReference type="Proteomes" id="UP000178520"/>
    </source>
</evidence>
<dbReference type="EMBL" id="MGJA01000010">
    <property type="protein sequence ID" value="OGM97646.1"/>
    <property type="molecule type" value="Genomic_DNA"/>
</dbReference>
<organism evidence="1 2">
    <name type="scientific">Candidatus Yanofskybacteria bacterium RIFCSPHIGHO2_01_FULL_41_21</name>
    <dbReference type="NCBI Taxonomy" id="1802660"/>
    <lineage>
        <taxon>Bacteria</taxon>
        <taxon>Candidatus Yanofskyibacteriota</taxon>
    </lineage>
</organism>
<accession>A0A1F8E9U8</accession>
<dbReference type="AlphaFoldDB" id="A0A1F8E9U8"/>
<sequence length="214" mass="23306">MTTQTATTRKAFSSDDIGALFAPPLRQLTPVEVFEISRARLADAKLATADMFDRFADRLPADGTPFLLVPPQPRPVSEMDWNEYMARIQLNGKMGQNFLTVSALSDLDPLVTVPRMLVGVEDGRQRLNTKPSVAQSNIESAGRFGYGLWAGYIHLMVFSEVLNHHYMDLVRSRFVSGGVPCLCLGGGEPALLADWSDGAFPGWGAPSFGSVIEG</sequence>
<reference evidence="1 2" key="1">
    <citation type="journal article" date="2016" name="Nat. Commun.">
        <title>Thousands of microbial genomes shed light on interconnected biogeochemical processes in an aquifer system.</title>
        <authorList>
            <person name="Anantharaman K."/>
            <person name="Brown C.T."/>
            <person name="Hug L.A."/>
            <person name="Sharon I."/>
            <person name="Castelle C.J."/>
            <person name="Probst A.J."/>
            <person name="Thomas B.C."/>
            <person name="Singh A."/>
            <person name="Wilkins M.J."/>
            <person name="Karaoz U."/>
            <person name="Brodie E.L."/>
            <person name="Williams K.H."/>
            <person name="Hubbard S.S."/>
            <person name="Banfield J.F."/>
        </authorList>
    </citation>
    <scope>NUCLEOTIDE SEQUENCE [LARGE SCALE GENOMIC DNA]</scope>
</reference>
<protein>
    <submittedName>
        <fullName evidence="1">Uncharacterized protein</fullName>
    </submittedName>
</protein>
<gene>
    <name evidence="1" type="ORF">A2735_03510</name>
</gene>
<evidence type="ECO:0000313" key="1">
    <source>
        <dbReference type="EMBL" id="OGM97646.1"/>
    </source>
</evidence>
<dbReference type="Proteomes" id="UP000178520">
    <property type="component" value="Unassembled WGS sequence"/>
</dbReference>
<comment type="caution">
    <text evidence="1">The sequence shown here is derived from an EMBL/GenBank/DDBJ whole genome shotgun (WGS) entry which is preliminary data.</text>
</comment>
<name>A0A1F8E9U8_9BACT</name>
<proteinExistence type="predicted"/>